<evidence type="ECO:0000256" key="3">
    <source>
        <dbReference type="ARBA" id="ARBA00022723"/>
    </source>
</evidence>
<evidence type="ECO:0000256" key="8">
    <source>
        <dbReference type="ARBA" id="ARBA00023163"/>
    </source>
</evidence>
<evidence type="ECO:0000256" key="1">
    <source>
        <dbReference type="ARBA" id="ARBA00004123"/>
    </source>
</evidence>
<keyword evidence="6" id="KW-0805">Transcription regulation</keyword>
<dbReference type="InterPro" id="IPR000812">
    <property type="entry name" value="TFIIB"/>
</dbReference>
<dbReference type="CDD" id="cd20554">
    <property type="entry name" value="CYCLIN_TFIIIB90_rpt2"/>
    <property type="match status" value="1"/>
</dbReference>
<dbReference type="PANTHER" id="PTHR11618">
    <property type="entry name" value="TRANSCRIPTION INITIATION FACTOR IIB-RELATED"/>
    <property type="match status" value="1"/>
</dbReference>
<dbReference type="GO" id="GO:0005634">
    <property type="term" value="C:nucleus"/>
    <property type="evidence" value="ECO:0007669"/>
    <property type="project" value="UniProtKB-SubCell"/>
</dbReference>
<keyword evidence="3" id="KW-0479">Metal-binding</keyword>
<dbReference type="InterPro" id="IPR036915">
    <property type="entry name" value="Cyclin-like_sf"/>
</dbReference>
<reference evidence="12" key="1">
    <citation type="submission" date="2020-11" db="EMBL/GenBank/DDBJ databases">
        <authorList>
            <person name="Tran Van P."/>
        </authorList>
    </citation>
    <scope>NUCLEOTIDE SEQUENCE</scope>
</reference>
<dbReference type="GO" id="GO:0008270">
    <property type="term" value="F:zinc ion binding"/>
    <property type="evidence" value="ECO:0007669"/>
    <property type="project" value="UniProtKB-KW"/>
</dbReference>
<evidence type="ECO:0000256" key="4">
    <source>
        <dbReference type="ARBA" id="ARBA00022771"/>
    </source>
</evidence>
<proteinExistence type="inferred from homology"/>
<feature type="compositionally biased region" description="Basic residues" evidence="10">
    <location>
        <begin position="341"/>
        <end position="352"/>
    </location>
</feature>
<feature type="compositionally biased region" description="Basic and acidic residues" evidence="10">
    <location>
        <begin position="324"/>
        <end position="340"/>
    </location>
</feature>
<dbReference type="FunFam" id="1.10.472.10:FF:000002">
    <property type="entry name" value="Transcription factor IIIB 90 kDa subunit"/>
    <property type="match status" value="1"/>
</dbReference>
<feature type="region of interest" description="Disordered" evidence="10">
    <location>
        <begin position="324"/>
        <end position="366"/>
    </location>
</feature>
<organism evidence="12">
    <name type="scientific">Timema poppense</name>
    <name type="common">Walking stick</name>
    <dbReference type="NCBI Taxonomy" id="170557"/>
    <lineage>
        <taxon>Eukaryota</taxon>
        <taxon>Metazoa</taxon>
        <taxon>Ecdysozoa</taxon>
        <taxon>Arthropoda</taxon>
        <taxon>Hexapoda</taxon>
        <taxon>Insecta</taxon>
        <taxon>Pterygota</taxon>
        <taxon>Neoptera</taxon>
        <taxon>Polyneoptera</taxon>
        <taxon>Phasmatodea</taxon>
        <taxon>Timematodea</taxon>
        <taxon>Timematoidea</taxon>
        <taxon>Timematidae</taxon>
        <taxon>Timema</taxon>
    </lineage>
</organism>
<dbReference type="EMBL" id="OD000853">
    <property type="protein sequence ID" value="CAD7399550.1"/>
    <property type="molecule type" value="Genomic_DNA"/>
</dbReference>
<evidence type="ECO:0000256" key="7">
    <source>
        <dbReference type="ARBA" id="ARBA00023159"/>
    </source>
</evidence>
<dbReference type="GO" id="GO:0001006">
    <property type="term" value="F:RNA polymerase III type 3 promoter sequence-specific DNA binding"/>
    <property type="evidence" value="ECO:0007669"/>
    <property type="project" value="TreeGrafter"/>
</dbReference>
<name>A0A7R9GVP0_TIMPO</name>
<feature type="region of interest" description="Disordered" evidence="10">
    <location>
        <begin position="387"/>
        <end position="517"/>
    </location>
</feature>
<keyword evidence="8" id="KW-0804">Transcription</keyword>
<feature type="compositionally biased region" description="Acidic residues" evidence="10">
    <location>
        <begin position="472"/>
        <end position="492"/>
    </location>
</feature>
<keyword evidence="4" id="KW-0863">Zinc-finger</keyword>
<gene>
    <name evidence="12" type="ORF">TPSB3V08_LOCUS2194</name>
</gene>
<keyword evidence="9" id="KW-0539">Nucleus</keyword>
<dbReference type="InterPro" id="IPR013763">
    <property type="entry name" value="Cyclin-like_dom"/>
</dbReference>
<evidence type="ECO:0000256" key="9">
    <source>
        <dbReference type="ARBA" id="ARBA00023242"/>
    </source>
</evidence>
<keyword evidence="5" id="KW-0862">Zinc</keyword>
<evidence type="ECO:0000259" key="11">
    <source>
        <dbReference type="SMART" id="SM00385"/>
    </source>
</evidence>
<dbReference type="GO" id="GO:0000126">
    <property type="term" value="C:transcription factor TFIIIB complex"/>
    <property type="evidence" value="ECO:0007669"/>
    <property type="project" value="TreeGrafter"/>
</dbReference>
<accession>A0A7R9GVP0</accession>
<dbReference type="InterPro" id="IPR013150">
    <property type="entry name" value="TFIIB_cyclin"/>
</dbReference>
<comment type="similarity">
    <text evidence="2">Belongs to the TFIIB family.</text>
</comment>
<sequence length="517" mass="58262">MFVNMFCSSLDIWPQRTEQRTCPCSLFRSGLDAALNYSLNPCLYILRFANRLEFGDKTHEVSMTALRLVQRMKRDCIHSGRRPSGLCGAALLMAARLHEFNRTVGDIIKIVKVHESTLKKRLIEFGETPSSSLTLDEFMTVDLEEEQDPPSFKAARKKDKERLAKMMEDENVDDSFNELQREIEMELEEKARGKKRPRNLISKDYDEPDPETVDTNRFITQSTLGVIHGCLVNDGVVITPETTTHPSTSTGLGPNMATMGLSGSLNKQTVTTTTEDTPSAPDNGEIDLMGIDEDEIDSYIMTEQESRNKDVLWMKINESYLRDKKEKEEKLAKEREEGKPEKKKRKPPKKKNSQPANSAGEAIEKMLQEKKISSKINYDVLKSLSVKPIDSFKPPPKDITTDSNSSASTLSADIPSEPSLSSDPVITSARMSRLGPRLDAEPRKPKNAPSIGLPLATSEEQTTVPPVIEILPDTELEDDEEYEDEVEPENNDEVSLSQMLNQHRDDDYYGGYDDDEF</sequence>
<evidence type="ECO:0000256" key="6">
    <source>
        <dbReference type="ARBA" id="ARBA00023015"/>
    </source>
</evidence>
<feature type="compositionally biased region" description="Polar residues" evidence="10">
    <location>
        <begin position="401"/>
        <end position="411"/>
    </location>
</feature>
<dbReference type="Pfam" id="PF07741">
    <property type="entry name" value="BRF1"/>
    <property type="match status" value="1"/>
</dbReference>
<evidence type="ECO:0000256" key="5">
    <source>
        <dbReference type="ARBA" id="ARBA00022833"/>
    </source>
</evidence>
<dbReference type="AlphaFoldDB" id="A0A7R9GVP0"/>
<keyword evidence="7" id="KW-0010">Activator</keyword>
<protein>
    <recommendedName>
        <fullName evidence="11">Cyclin-like domain-containing protein</fullName>
    </recommendedName>
</protein>
<dbReference type="Gene3D" id="1.20.5.650">
    <property type="entry name" value="Single helix bin"/>
    <property type="match status" value="1"/>
</dbReference>
<evidence type="ECO:0000256" key="2">
    <source>
        <dbReference type="ARBA" id="ARBA00010857"/>
    </source>
</evidence>
<evidence type="ECO:0000313" key="12">
    <source>
        <dbReference type="EMBL" id="CAD7399550.1"/>
    </source>
</evidence>
<dbReference type="PANTHER" id="PTHR11618:SF4">
    <property type="entry name" value="TRANSCRIPTION FACTOR IIIB 90 KDA SUBUNIT"/>
    <property type="match status" value="1"/>
</dbReference>
<dbReference type="Pfam" id="PF00382">
    <property type="entry name" value="TFIIB"/>
    <property type="match status" value="1"/>
</dbReference>
<dbReference type="GO" id="GO:0017025">
    <property type="term" value="F:TBP-class protein binding"/>
    <property type="evidence" value="ECO:0007669"/>
    <property type="project" value="InterPro"/>
</dbReference>
<dbReference type="GO" id="GO:0070897">
    <property type="term" value="P:transcription preinitiation complex assembly"/>
    <property type="evidence" value="ECO:0007669"/>
    <property type="project" value="InterPro"/>
</dbReference>
<dbReference type="SMART" id="SM00385">
    <property type="entry name" value="CYCLIN"/>
    <property type="match status" value="1"/>
</dbReference>
<comment type="subcellular location">
    <subcellularLocation>
        <location evidence="1">Nucleus</location>
    </subcellularLocation>
</comment>
<dbReference type="GO" id="GO:0000995">
    <property type="term" value="F:RNA polymerase III general transcription initiation factor activity"/>
    <property type="evidence" value="ECO:0007669"/>
    <property type="project" value="TreeGrafter"/>
</dbReference>
<evidence type="ECO:0000256" key="10">
    <source>
        <dbReference type="SAM" id="MobiDB-lite"/>
    </source>
</evidence>
<dbReference type="GO" id="GO:0097550">
    <property type="term" value="C:transcription preinitiation complex"/>
    <property type="evidence" value="ECO:0007669"/>
    <property type="project" value="TreeGrafter"/>
</dbReference>
<dbReference type="SUPFAM" id="SSF47954">
    <property type="entry name" value="Cyclin-like"/>
    <property type="match status" value="1"/>
</dbReference>
<dbReference type="InterPro" id="IPR011665">
    <property type="entry name" value="BRF1_TBP-bd_dom"/>
</dbReference>
<dbReference type="Gene3D" id="1.10.472.10">
    <property type="entry name" value="Cyclin-like"/>
    <property type="match status" value="1"/>
</dbReference>
<feature type="domain" description="Cyclin-like" evidence="11">
    <location>
        <begin position="43"/>
        <end position="127"/>
    </location>
</feature>